<reference evidence="1 2" key="1">
    <citation type="journal article" date="2013" name="Pathog. Dis.">
        <title>Genome sequences of 65 Helicobacter pylori strains isolated from asymptomatic individuals and patients with gastric cancer, peptic ulcer disease, or gastritis.</title>
        <authorList>
            <person name="Blanchard T.G."/>
            <person name="Czinn S.J."/>
            <person name="Correa P."/>
            <person name="Nakazawa T."/>
            <person name="Keelan M."/>
            <person name="Morningstar L."/>
            <person name="Santana-Cruz I."/>
            <person name="Maroo A."/>
            <person name="McCracken C."/>
            <person name="Shefchek K."/>
            <person name="Daugherty S."/>
            <person name="Song Y."/>
            <person name="Fraser C.M."/>
            <person name="Fricke W.F."/>
        </authorList>
    </citation>
    <scope>NUCLEOTIDE SEQUENCE [LARGE SCALE GENOMIC DNA]</scope>
    <source>
        <strain evidence="1 2">Hp P-2</strain>
    </source>
</reference>
<name>J0PL78_HELPX</name>
<protein>
    <submittedName>
        <fullName evidence="1">Uncharacterized protein</fullName>
    </submittedName>
</protein>
<dbReference type="Proteomes" id="UP000004326">
    <property type="component" value="Unassembled WGS sequence"/>
</dbReference>
<evidence type="ECO:0000313" key="1">
    <source>
        <dbReference type="EMBL" id="EJB99372.1"/>
    </source>
</evidence>
<evidence type="ECO:0000313" key="2">
    <source>
        <dbReference type="Proteomes" id="UP000004326"/>
    </source>
</evidence>
<organism evidence="1 2">
    <name type="scientific">Helicobacter pylori Hp P-2</name>
    <dbReference type="NCBI Taxonomy" id="992073"/>
    <lineage>
        <taxon>Bacteria</taxon>
        <taxon>Pseudomonadati</taxon>
        <taxon>Campylobacterota</taxon>
        <taxon>Epsilonproteobacteria</taxon>
        <taxon>Campylobacterales</taxon>
        <taxon>Helicobacteraceae</taxon>
        <taxon>Helicobacter</taxon>
    </lineage>
</organism>
<dbReference type="AlphaFoldDB" id="J0PL78"/>
<accession>J0PL78</accession>
<proteinExistence type="predicted"/>
<gene>
    <name evidence="1" type="ORF">HPHPP2_0072</name>
</gene>
<dbReference type="PATRIC" id="fig|992073.3.peg.70"/>
<dbReference type="EMBL" id="AKPJ01000001">
    <property type="protein sequence ID" value="EJB99372.1"/>
    <property type="molecule type" value="Genomic_DNA"/>
</dbReference>
<sequence>MAFCFGYYNILKDSLMTKSYRHKEGFYVTIPKIIIIK</sequence>
<comment type="caution">
    <text evidence="1">The sequence shown here is derived from an EMBL/GenBank/DDBJ whole genome shotgun (WGS) entry which is preliminary data.</text>
</comment>